<evidence type="ECO:0000256" key="5">
    <source>
        <dbReference type="ARBA" id="ARBA00023136"/>
    </source>
</evidence>
<dbReference type="EMBL" id="FMZA01000006">
    <property type="protein sequence ID" value="SDC32920.1"/>
    <property type="molecule type" value="Genomic_DNA"/>
</dbReference>
<evidence type="ECO:0000256" key="1">
    <source>
        <dbReference type="ARBA" id="ARBA00004635"/>
    </source>
</evidence>
<keyword evidence="3" id="KW-0309">Germination</keyword>
<dbReference type="GO" id="GO:0016020">
    <property type="term" value="C:membrane"/>
    <property type="evidence" value="ECO:0007669"/>
    <property type="project" value="UniProtKB-SubCell"/>
</dbReference>
<proteinExistence type="inferred from homology"/>
<dbReference type="PANTHER" id="PTHR35789">
    <property type="entry name" value="SPORE GERMINATION PROTEIN B3"/>
    <property type="match status" value="1"/>
</dbReference>
<sequence>MIKGRVGWVFLLLILLCGCADRQDIDTLAFVSGVAIDRMPDDEEYQVTFQIINPAQISTQTGKGGSGRKSTVTSYTGRGSSLSEALQEAQSKSPRKLFFAHRQIWVIGERVARQGIQNLIDITSRLQGGRLSMSIAVAKEAMASDVLDVLTAMEQIPAFKLHRTLEEKAKQTGMVIRTELDDVIHGLVDEGVEPVISGVEILGQAKKGETEENVTQTKPTAVVKADGMALFRQGRLRTWVAGKEARGVNFIKDRIENTLIQLPCQKNEDAIGIQITQSKAKIRPSLNKGQPMFTIQVDTEGKIIEANCQVNLEENTEIRRLEKKTSDEIEKQIRTAIGSAQKVRADVFGFGQTLHRKHPKEWTRMKQRWPQLFKKAQVQVQVKTEIENTGLRTQPLLELTR</sequence>
<dbReference type="InterPro" id="IPR046953">
    <property type="entry name" value="Spore_GerAC-like_C"/>
</dbReference>
<accession>A0A1G6KPE2</accession>
<dbReference type="STRING" id="1236220.SAMN04488112_10692"/>
<evidence type="ECO:0000313" key="11">
    <source>
        <dbReference type="EMBL" id="SDC32920.1"/>
    </source>
</evidence>
<dbReference type="AlphaFoldDB" id="A0A1G6KPE2"/>
<evidence type="ECO:0000256" key="2">
    <source>
        <dbReference type="ARBA" id="ARBA00007886"/>
    </source>
</evidence>
<keyword evidence="5" id="KW-0472">Membrane</keyword>
<dbReference type="InterPro" id="IPR057336">
    <property type="entry name" value="GerAC_N"/>
</dbReference>
<evidence type="ECO:0000313" key="12">
    <source>
        <dbReference type="Proteomes" id="UP000199387"/>
    </source>
</evidence>
<evidence type="ECO:0000256" key="3">
    <source>
        <dbReference type="ARBA" id="ARBA00022544"/>
    </source>
</evidence>
<feature type="chain" id="PRO_5038903395" evidence="8">
    <location>
        <begin position="23"/>
        <end position="401"/>
    </location>
</feature>
<feature type="signal peptide" evidence="8">
    <location>
        <begin position="1"/>
        <end position="22"/>
    </location>
</feature>
<comment type="subcellular location">
    <subcellularLocation>
        <location evidence="1">Membrane</location>
        <topology evidence="1">Lipid-anchor</topology>
    </subcellularLocation>
</comment>
<evidence type="ECO:0000259" key="9">
    <source>
        <dbReference type="Pfam" id="PF05504"/>
    </source>
</evidence>
<dbReference type="InterPro" id="IPR008844">
    <property type="entry name" value="Spore_GerAC-like"/>
</dbReference>
<dbReference type="Pfam" id="PF05504">
    <property type="entry name" value="Spore_GerAC"/>
    <property type="match status" value="1"/>
</dbReference>
<dbReference type="GO" id="GO:0009847">
    <property type="term" value="P:spore germination"/>
    <property type="evidence" value="ECO:0007669"/>
    <property type="project" value="InterPro"/>
</dbReference>
<protein>
    <submittedName>
        <fullName evidence="11">Spore germination protein KC</fullName>
    </submittedName>
</protein>
<keyword evidence="12" id="KW-1185">Reference proteome</keyword>
<evidence type="ECO:0000256" key="6">
    <source>
        <dbReference type="ARBA" id="ARBA00023139"/>
    </source>
</evidence>
<dbReference type="OrthoDB" id="9816067at2"/>
<feature type="domain" description="Spore germination protein N-terminal" evidence="10">
    <location>
        <begin position="21"/>
        <end position="200"/>
    </location>
</feature>
<dbReference type="InterPro" id="IPR038501">
    <property type="entry name" value="Spore_GerAC_C_sf"/>
</dbReference>
<evidence type="ECO:0000256" key="7">
    <source>
        <dbReference type="ARBA" id="ARBA00023288"/>
    </source>
</evidence>
<dbReference type="Gene3D" id="3.30.300.210">
    <property type="entry name" value="Nutrient germinant receptor protein C, domain 3"/>
    <property type="match status" value="1"/>
</dbReference>
<organism evidence="11 12">
    <name type="scientific">Melghirimyces thermohalophilus</name>
    <dbReference type="NCBI Taxonomy" id="1236220"/>
    <lineage>
        <taxon>Bacteria</taxon>
        <taxon>Bacillati</taxon>
        <taxon>Bacillota</taxon>
        <taxon>Bacilli</taxon>
        <taxon>Bacillales</taxon>
        <taxon>Thermoactinomycetaceae</taxon>
        <taxon>Melghirimyces</taxon>
    </lineage>
</organism>
<dbReference type="PANTHER" id="PTHR35789:SF1">
    <property type="entry name" value="SPORE GERMINATION PROTEIN B3"/>
    <property type="match status" value="1"/>
</dbReference>
<gene>
    <name evidence="11" type="ORF">SAMN04488112_10692</name>
</gene>
<dbReference type="Gene3D" id="6.20.190.10">
    <property type="entry name" value="Nutrient germinant receptor protein C, domain 1"/>
    <property type="match status" value="1"/>
</dbReference>
<dbReference type="RefSeq" id="WP_091567586.1">
    <property type="nucleotide sequence ID" value="NZ_FMZA01000006.1"/>
</dbReference>
<evidence type="ECO:0000259" key="10">
    <source>
        <dbReference type="Pfam" id="PF25198"/>
    </source>
</evidence>
<keyword evidence="7" id="KW-0449">Lipoprotein</keyword>
<reference evidence="11 12" key="1">
    <citation type="submission" date="2016-10" db="EMBL/GenBank/DDBJ databases">
        <authorList>
            <person name="de Groot N.N."/>
        </authorList>
    </citation>
    <scope>NUCLEOTIDE SEQUENCE [LARGE SCALE GENOMIC DNA]</scope>
    <source>
        <strain evidence="11 12">DSM 45514</strain>
    </source>
</reference>
<evidence type="ECO:0000256" key="8">
    <source>
        <dbReference type="SAM" id="SignalP"/>
    </source>
</evidence>
<comment type="similarity">
    <text evidence="2">Belongs to the GerABKC lipoprotein family.</text>
</comment>
<dbReference type="Pfam" id="PF25198">
    <property type="entry name" value="Spore_GerAC_N"/>
    <property type="match status" value="1"/>
</dbReference>
<name>A0A1G6KPE2_9BACL</name>
<dbReference type="NCBIfam" id="TIGR02887">
    <property type="entry name" value="spore_ger_x_C"/>
    <property type="match status" value="1"/>
</dbReference>
<dbReference type="PROSITE" id="PS51257">
    <property type="entry name" value="PROKAR_LIPOPROTEIN"/>
    <property type="match status" value="1"/>
</dbReference>
<keyword evidence="4 8" id="KW-0732">Signal</keyword>
<evidence type="ECO:0000256" key="4">
    <source>
        <dbReference type="ARBA" id="ARBA00022729"/>
    </source>
</evidence>
<keyword evidence="6" id="KW-0564">Palmitate</keyword>
<dbReference type="Proteomes" id="UP000199387">
    <property type="component" value="Unassembled WGS sequence"/>
</dbReference>
<feature type="domain" description="Spore germination GerAC-like C-terminal" evidence="9">
    <location>
        <begin position="226"/>
        <end position="390"/>
    </location>
</feature>